<feature type="transmembrane region" description="Helical" evidence="9">
    <location>
        <begin position="278"/>
        <end position="299"/>
    </location>
</feature>
<evidence type="ECO:0000256" key="1">
    <source>
        <dbReference type="ARBA" id="ARBA00004651"/>
    </source>
</evidence>
<feature type="transmembrane region" description="Helical" evidence="9">
    <location>
        <begin position="49"/>
        <end position="74"/>
    </location>
</feature>
<dbReference type="PROSITE" id="PS50262">
    <property type="entry name" value="G_PROTEIN_RECEP_F1_2"/>
    <property type="match status" value="1"/>
</dbReference>
<feature type="transmembrane region" description="Helical" evidence="9">
    <location>
        <begin position="198"/>
        <end position="219"/>
    </location>
</feature>
<feature type="transmembrane region" description="Helical" evidence="9">
    <location>
        <begin position="169"/>
        <end position="192"/>
    </location>
</feature>
<dbReference type="STRING" id="135651.G0MPF8"/>
<dbReference type="GO" id="GO:0004930">
    <property type="term" value="F:G protein-coupled receptor activity"/>
    <property type="evidence" value="ECO:0007669"/>
    <property type="project" value="UniProtKB-KW"/>
</dbReference>
<dbReference type="HOGENOM" id="CLU_842595_0_0_1"/>
<organism evidence="12">
    <name type="scientific">Caenorhabditis brenneri</name>
    <name type="common">Nematode worm</name>
    <dbReference type="NCBI Taxonomy" id="135651"/>
    <lineage>
        <taxon>Eukaryota</taxon>
        <taxon>Metazoa</taxon>
        <taxon>Ecdysozoa</taxon>
        <taxon>Nematoda</taxon>
        <taxon>Chromadorea</taxon>
        <taxon>Rhabditida</taxon>
        <taxon>Rhabditina</taxon>
        <taxon>Rhabditomorpha</taxon>
        <taxon>Rhabditoidea</taxon>
        <taxon>Rhabditidae</taxon>
        <taxon>Peloderinae</taxon>
        <taxon>Caenorhabditis</taxon>
    </lineage>
</organism>
<keyword evidence="3 9" id="KW-0812">Transmembrane</keyword>
<name>G0MPF8_CAEBE</name>
<dbReference type="Proteomes" id="UP000008068">
    <property type="component" value="Unassembled WGS sequence"/>
</dbReference>
<dbReference type="PANTHER" id="PTHR37441:SF3">
    <property type="entry name" value="G-PROTEIN COUPLED RECEPTOR B0244.7-RELATED"/>
    <property type="match status" value="1"/>
</dbReference>
<reference evidence="12" key="1">
    <citation type="submission" date="2011-07" db="EMBL/GenBank/DDBJ databases">
        <authorList>
            <consortium name="Caenorhabditis brenneri Sequencing and Analysis Consortium"/>
            <person name="Wilson R.K."/>
        </authorList>
    </citation>
    <scope>NUCLEOTIDE SEQUENCE [LARGE SCALE GENOMIC DNA]</scope>
    <source>
        <strain evidence="12">PB2801</strain>
    </source>
</reference>
<dbReference type="SUPFAM" id="SSF81321">
    <property type="entry name" value="Family A G protein-coupled receptor-like"/>
    <property type="match status" value="2"/>
</dbReference>
<feature type="transmembrane region" description="Helical" evidence="9">
    <location>
        <begin position="250"/>
        <end position="269"/>
    </location>
</feature>
<evidence type="ECO:0000313" key="12">
    <source>
        <dbReference type="Proteomes" id="UP000008068"/>
    </source>
</evidence>
<accession>G0MPF8</accession>
<evidence type="ECO:0000313" key="11">
    <source>
        <dbReference type="EMBL" id="EGT39894.1"/>
    </source>
</evidence>
<evidence type="ECO:0000256" key="2">
    <source>
        <dbReference type="ARBA" id="ARBA00022475"/>
    </source>
</evidence>
<dbReference type="InterPro" id="IPR017452">
    <property type="entry name" value="GPCR_Rhodpsn_7TM"/>
</dbReference>
<dbReference type="InParanoid" id="G0MPF8"/>
<evidence type="ECO:0000256" key="7">
    <source>
        <dbReference type="ARBA" id="ARBA00023170"/>
    </source>
</evidence>
<proteinExistence type="predicted"/>
<evidence type="ECO:0000256" key="5">
    <source>
        <dbReference type="ARBA" id="ARBA00023040"/>
    </source>
</evidence>
<dbReference type="PANTHER" id="PTHR37441">
    <property type="entry name" value="PROTEIN CBG16518"/>
    <property type="match status" value="1"/>
</dbReference>
<dbReference type="OrthoDB" id="5822412at2759"/>
<feature type="transmembrane region" description="Helical" evidence="9">
    <location>
        <begin position="134"/>
        <end position="157"/>
    </location>
</feature>
<keyword evidence="2" id="KW-1003">Cell membrane</keyword>
<keyword evidence="12" id="KW-1185">Reference proteome</keyword>
<dbReference type="GO" id="GO:0005886">
    <property type="term" value="C:plasma membrane"/>
    <property type="evidence" value="ECO:0007669"/>
    <property type="project" value="UniProtKB-SubCell"/>
</dbReference>
<evidence type="ECO:0000256" key="4">
    <source>
        <dbReference type="ARBA" id="ARBA00022989"/>
    </source>
</evidence>
<feature type="domain" description="G-protein coupled receptors family 1 profile" evidence="10">
    <location>
        <begin position="65"/>
        <end position="265"/>
    </location>
</feature>
<gene>
    <name evidence="11" type="ORF">CAEBREN_03708</name>
</gene>
<protein>
    <recommendedName>
        <fullName evidence="10">G-protein coupled receptors family 1 profile domain-containing protein</fullName>
    </recommendedName>
</protein>
<sequence length="330" mass="37536">MTSSLPPDPFDSCPGYHLPDFDPYKSCGNVTNFCSHARDIYNIEMLLRWAIFVIPCCLSFFALFLNIYILYVLVPSLRRMNERSKKKYVFILSRAISSTMSIISIFLLPTMIFLTHFNFWVIALFIIFEMLSFLSLLGGIAGTTLTIYVAVVHPVYYTREMSLRKCVAILFLFWTSAIIVAIGCGIVEAAFMGKTRKHYVFVLSRSLSSILAVFCLLVLEITLFTNEVSPSFTFYAVSFSFYNFSMDSLLLSYIMISLVTYFGVVHSSFYRNRITLKALYFILGAIWVLSLCLAVPLSLYQAASNVPGPIECDQKYCAKVVEWITYEMAA</sequence>
<evidence type="ECO:0000256" key="8">
    <source>
        <dbReference type="ARBA" id="ARBA00023224"/>
    </source>
</evidence>
<keyword evidence="6 9" id="KW-0472">Membrane</keyword>
<feature type="transmembrane region" description="Helical" evidence="9">
    <location>
        <begin position="95"/>
        <end position="128"/>
    </location>
</feature>
<keyword evidence="8" id="KW-0807">Transducer</keyword>
<evidence type="ECO:0000256" key="9">
    <source>
        <dbReference type="SAM" id="Phobius"/>
    </source>
</evidence>
<dbReference type="Gene3D" id="1.20.1070.10">
    <property type="entry name" value="Rhodopsin 7-helix transmembrane proteins"/>
    <property type="match status" value="2"/>
</dbReference>
<evidence type="ECO:0000256" key="3">
    <source>
        <dbReference type="ARBA" id="ARBA00022692"/>
    </source>
</evidence>
<keyword evidence="5" id="KW-0297">G-protein coupled receptor</keyword>
<keyword evidence="4 9" id="KW-1133">Transmembrane helix</keyword>
<evidence type="ECO:0000256" key="6">
    <source>
        <dbReference type="ARBA" id="ARBA00023136"/>
    </source>
</evidence>
<keyword evidence="7" id="KW-0675">Receptor</keyword>
<dbReference type="FunCoup" id="G0MPF8">
    <property type="interactions" value="29"/>
</dbReference>
<dbReference type="EMBL" id="GL379805">
    <property type="protein sequence ID" value="EGT39894.1"/>
    <property type="molecule type" value="Genomic_DNA"/>
</dbReference>
<comment type="subcellular location">
    <subcellularLocation>
        <location evidence="1">Cell membrane</location>
        <topology evidence="1">Multi-pass membrane protein</topology>
    </subcellularLocation>
</comment>
<dbReference type="AlphaFoldDB" id="G0MPF8"/>
<dbReference type="InterPro" id="IPR040435">
    <property type="entry name" value="Put_GPCR_Chromadorea"/>
</dbReference>
<dbReference type="eggNOG" id="ENOG502TFI9">
    <property type="taxonomic scope" value="Eukaryota"/>
</dbReference>
<evidence type="ECO:0000259" key="10">
    <source>
        <dbReference type="PROSITE" id="PS50262"/>
    </source>
</evidence>